<dbReference type="AlphaFoldDB" id="A0A3M5DG24"/>
<dbReference type="EMBL" id="RBSQ01001035">
    <property type="protein sequence ID" value="RMS48846.1"/>
    <property type="molecule type" value="Genomic_DNA"/>
</dbReference>
<proteinExistence type="predicted"/>
<feature type="non-terminal residue" evidence="2">
    <location>
        <position position="50"/>
    </location>
</feature>
<dbReference type="Gene3D" id="3.20.20.450">
    <property type="entry name" value="EAL domain"/>
    <property type="match status" value="1"/>
</dbReference>
<reference evidence="2 3" key="1">
    <citation type="submission" date="2018-08" db="EMBL/GenBank/DDBJ databases">
        <title>Recombination of ecologically and evolutionarily significant loci maintains genetic cohesion in the Pseudomonas syringae species complex.</title>
        <authorList>
            <person name="Dillon M."/>
            <person name="Thakur S."/>
            <person name="Almeida R.N.D."/>
            <person name="Weir B.S."/>
            <person name="Guttman D.S."/>
        </authorList>
    </citation>
    <scope>NUCLEOTIDE SEQUENCE [LARGE SCALE GENOMIC DNA]</scope>
    <source>
        <strain evidence="2 3">ICMP 7846</strain>
    </source>
</reference>
<evidence type="ECO:0000313" key="3">
    <source>
        <dbReference type="Proteomes" id="UP000270834"/>
    </source>
</evidence>
<dbReference type="PROSITE" id="PS50883">
    <property type="entry name" value="EAL"/>
    <property type="match status" value="1"/>
</dbReference>
<dbReference type="PANTHER" id="PTHR33121:SF71">
    <property type="entry name" value="OXYGEN SENSOR PROTEIN DOSP"/>
    <property type="match status" value="1"/>
</dbReference>
<organism evidence="2 3">
    <name type="scientific">Pseudomonas aeruginosa</name>
    <dbReference type="NCBI Taxonomy" id="287"/>
    <lineage>
        <taxon>Bacteria</taxon>
        <taxon>Pseudomonadati</taxon>
        <taxon>Pseudomonadota</taxon>
        <taxon>Gammaproteobacteria</taxon>
        <taxon>Pseudomonadales</taxon>
        <taxon>Pseudomonadaceae</taxon>
        <taxon>Pseudomonas</taxon>
    </lineage>
</organism>
<evidence type="ECO:0000313" key="2">
    <source>
        <dbReference type="EMBL" id="RMS48846.1"/>
    </source>
</evidence>
<dbReference type="Proteomes" id="UP000270834">
    <property type="component" value="Unassembled WGS sequence"/>
</dbReference>
<dbReference type="GO" id="GO:0071111">
    <property type="term" value="F:cyclic-guanylate-specific phosphodiesterase activity"/>
    <property type="evidence" value="ECO:0007669"/>
    <property type="project" value="InterPro"/>
</dbReference>
<dbReference type="InterPro" id="IPR050706">
    <property type="entry name" value="Cyclic-di-GMP_PDE-like"/>
</dbReference>
<gene>
    <name evidence="2" type="ORF">ALP65_04182</name>
</gene>
<feature type="non-terminal residue" evidence="2">
    <location>
        <position position="1"/>
    </location>
</feature>
<feature type="domain" description="EAL" evidence="1">
    <location>
        <begin position="1"/>
        <end position="43"/>
    </location>
</feature>
<protein>
    <recommendedName>
        <fullName evidence="1">EAL domain-containing protein</fullName>
    </recommendedName>
</protein>
<dbReference type="PANTHER" id="PTHR33121">
    <property type="entry name" value="CYCLIC DI-GMP PHOSPHODIESTERASE PDEF"/>
    <property type="match status" value="1"/>
</dbReference>
<name>A0A3M5DG24_PSEAI</name>
<dbReference type="InterPro" id="IPR001633">
    <property type="entry name" value="EAL_dom"/>
</dbReference>
<comment type="caution">
    <text evidence="2">The sequence shown here is derived from an EMBL/GenBank/DDBJ whole genome shotgun (WGS) entry which is preliminary data.</text>
</comment>
<sequence length="50" mass="5533">AEGVETAEQEAYIIAEGCNEGQGYLYSKPLPARELTQYLKQARRLSQATS</sequence>
<evidence type="ECO:0000259" key="1">
    <source>
        <dbReference type="PROSITE" id="PS50883"/>
    </source>
</evidence>
<dbReference type="InterPro" id="IPR035919">
    <property type="entry name" value="EAL_sf"/>
</dbReference>
<accession>A0A3M5DG24</accession>
<dbReference type="SUPFAM" id="SSF141868">
    <property type="entry name" value="EAL domain-like"/>
    <property type="match status" value="1"/>
</dbReference>